<reference evidence="2" key="1">
    <citation type="journal article" date="2020" name="bioRxiv">
        <title>Comparative genomics of Chlamydomonas.</title>
        <authorList>
            <person name="Craig R.J."/>
            <person name="Hasan A.R."/>
            <person name="Ness R.W."/>
            <person name="Keightley P.D."/>
        </authorList>
    </citation>
    <scope>NUCLEOTIDE SEQUENCE</scope>
    <source>
        <strain evidence="2">CCAP 11/70</strain>
    </source>
</reference>
<accession>A0A836C006</accession>
<dbReference type="Proteomes" id="UP000612055">
    <property type="component" value="Unassembled WGS sequence"/>
</dbReference>
<dbReference type="AlphaFoldDB" id="A0A836C006"/>
<dbReference type="PANTHER" id="PTHR14873">
    <property type="entry name" value="OS06G0694100 PROTEIN"/>
    <property type="match status" value="1"/>
</dbReference>
<dbReference type="PANTHER" id="PTHR14873:SF1">
    <property type="entry name" value="OS06G0694100 PROTEIN"/>
    <property type="match status" value="1"/>
</dbReference>
<protein>
    <submittedName>
        <fullName evidence="2">Uncharacterized protein</fullName>
    </submittedName>
</protein>
<name>A0A836C006_9CHLO</name>
<evidence type="ECO:0000313" key="3">
    <source>
        <dbReference type="Proteomes" id="UP000612055"/>
    </source>
</evidence>
<comment type="caution">
    <text evidence="2">The sequence shown here is derived from an EMBL/GenBank/DDBJ whole genome shotgun (WGS) entry which is preliminary data.</text>
</comment>
<evidence type="ECO:0000313" key="2">
    <source>
        <dbReference type="EMBL" id="KAG2493963.1"/>
    </source>
</evidence>
<feature type="region of interest" description="Disordered" evidence="1">
    <location>
        <begin position="1"/>
        <end position="72"/>
    </location>
</feature>
<feature type="region of interest" description="Disordered" evidence="1">
    <location>
        <begin position="123"/>
        <end position="151"/>
    </location>
</feature>
<feature type="compositionally biased region" description="Low complexity" evidence="1">
    <location>
        <begin position="131"/>
        <end position="140"/>
    </location>
</feature>
<feature type="region of interest" description="Disordered" evidence="1">
    <location>
        <begin position="283"/>
        <end position="334"/>
    </location>
</feature>
<dbReference type="EMBL" id="JAEHOE010000034">
    <property type="protein sequence ID" value="KAG2493963.1"/>
    <property type="molecule type" value="Genomic_DNA"/>
</dbReference>
<dbReference type="OrthoDB" id="541027at2759"/>
<sequence length="660" mass="68331">MEPDIGDPLRAPFSPGMTELLAGLDEGDSSIDSQLTPGTCDDASVHSSRGLPSLSHTLSASSGGPGPAHPAVSNAAAIAERAAQHMAFAQAYLSSQEGEPLKSFGRVDGLKLPPPGLPFAFNAGAAGAGQSGAQPQAGPARRGRKPKPRLGDLQSQLDALADQFSRLNSENTFLKNKLKGLERIVPCRDHSLGFLASVRAEQQRHLEGAAAAASASGAASALSGPSASASASSASLSSLGAGTGLGALMAAHAPGLQSLALTIKPDTWGASIFEATAVEGNRLWRSGPAGPGPGPGPGSGPGSATSPPQPPAADPVTTIGAWGPRPVAGSGMDPEPLPSQAAATYTPGLAFLVAARTGSGGSGGSSGNLGAGAALGMGGVGAGAWSRRPEVHLPGTPAAVALCPGPDNDVPEIGVAEVEQLKRTTPEEFRALWKFICLKLAVLVLSAETHGPNSPQHARMERFLDRICVFIDKVLLLSPMCYIESMYVNVETGEHEAPGEDFWMRLGLVANLSPEQLDELESVAHLFEKNVSPVMAERRALTLELSARIMALNGESRAAITHEEIAARAAMDDVIERLRQNVLREHRAHWDISDFLCYSVLTPLQLAKCMAAAYPIIPDCVATMEALRCVRTQQKAAQHAAHAQQQQQAAALMPRQSSGA</sequence>
<keyword evidence="3" id="KW-1185">Reference proteome</keyword>
<proteinExistence type="predicted"/>
<evidence type="ECO:0000256" key="1">
    <source>
        <dbReference type="SAM" id="MobiDB-lite"/>
    </source>
</evidence>
<organism evidence="2 3">
    <name type="scientific">Edaphochlamys debaryana</name>
    <dbReference type="NCBI Taxonomy" id="47281"/>
    <lineage>
        <taxon>Eukaryota</taxon>
        <taxon>Viridiplantae</taxon>
        <taxon>Chlorophyta</taxon>
        <taxon>core chlorophytes</taxon>
        <taxon>Chlorophyceae</taxon>
        <taxon>CS clade</taxon>
        <taxon>Chlamydomonadales</taxon>
        <taxon>Chlamydomonadales incertae sedis</taxon>
        <taxon>Edaphochlamys</taxon>
    </lineage>
</organism>
<gene>
    <name evidence="2" type="ORF">HYH03_007893</name>
</gene>